<dbReference type="GO" id="GO:0016787">
    <property type="term" value="F:hydrolase activity"/>
    <property type="evidence" value="ECO:0007669"/>
    <property type="project" value="InterPro"/>
</dbReference>
<proteinExistence type="predicted"/>
<dbReference type="Proteomes" id="UP000190105">
    <property type="component" value="Unassembled WGS sequence"/>
</dbReference>
<protein>
    <submittedName>
        <fullName evidence="2">Type III restriction enzyme</fullName>
    </submittedName>
</protein>
<evidence type="ECO:0000259" key="1">
    <source>
        <dbReference type="SMART" id="SM00487"/>
    </source>
</evidence>
<organism evidence="2 3">
    <name type="scientific">Caloramator quimbayensis</name>
    <dbReference type="NCBI Taxonomy" id="1147123"/>
    <lineage>
        <taxon>Bacteria</taxon>
        <taxon>Bacillati</taxon>
        <taxon>Bacillota</taxon>
        <taxon>Clostridia</taxon>
        <taxon>Eubacteriales</taxon>
        <taxon>Clostridiaceae</taxon>
        <taxon>Caloramator</taxon>
    </lineage>
</organism>
<name>A0A1T4YA65_9CLOT</name>
<dbReference type="Gene3D" id="3.40.50.300">
    <property type="entry name" value="P-loop containing nucleotide triphosphate hydrolases"/>
    <property type="match status" value="2"/>
</dbReference>
<reference evidence="3" key="1">
    <citation type="submission" date="2017-02" db="EMBL/GenBank/DDBJ databases">
        <authorList>
            <person name="Varghese N."/>
            <person name="Submissions S."/>
        </authorList>
    </citation>
    <scope>NUCLEOTIDE SEQUENCE [LARGE SCALE GENOMIC DNA]</scope>
    <source>
        <strain evidence="3">USBA 833</strain>
    </source>
</reference>
<gene>
    <name evidence="2" type="ORF">SAMN05443428_13011</name>
</gene>
<dbReference type="STRING" id="1147123.SAMN05443428_13011"/>
<dbReference type="AlphaFoldDB" id="A0A1T4YA65"/>
<dbReference type="Pfam" id="PF04851">
    <property type="entry name" value="ResIII"/>
    <property type="match status" value="1"/>
</dbReference>
<keyword evidence="3" id="KW-1185">Reference proteome</keyword>
<dbReference type="InterPro" id="IPR006935">
    <property type="entry name" value="Helicase/UvrB_N"/>
</dbReference>
<dbReference type="EMBL" id="FUYH01000030">
    <property type="protein sequence ID" value="SKA98593.1"/>
    <property type="molecule type" value="Genomic_DNA"/>
</dbReference>
<dbReference type="SMART" id="SM00487">
    <property type="entry name" value="DEXDc"/>
    <property type="match status" value="1"/>
</dbReference>
<accession>A0A1T4YA65</accession>
<evidence type="ECO:0000313" key="3">
    <source>
        <dbReference type="Proteomes" id="UP000190105"/>
    </source>
</evidence>
<evidence type="ECO:0000313" key="2">
    <source>
        <dbReference type="EMBL" id="SKA98593.1"/>
    </source>
</evidence>
<dbReference type="GO" id="GO:0005524">
    <property type="term" value="F:ATP binding"/>
    <property type="evidence" value="ECO:0007669"/>
    <property type="project" value="InterPro"/>
</dbReference>
<dbReference type="InterPro" id="IPR014001">
    <property type="entry name" value="Helicase_ATP-bd"/>
</dbReference>
<dbReference type="RefSeq" id="WP_078697581.1">
    <property type="nucleotide sequence ID" value="NZ_FUYH01000030.1"/>
</dbReference>
<dbReference type="InterPro" id="IPR027417">
    <property type="entry name" value="P-loop_NTPase"/>
</dbReference>
<sequence>MELIKFQINASEMIATRLADYLKDPLMRTKDEIIPFYQNLSSITGSGKTLILADCIEQIRAYLSTQPVVLWLSKGKVVVSQTLENLSNGKYAENIPNYDVKPLLDCKERDLQDDKRGLILIATVGKINQKDKEEGDRRVFQTGFDNADSSLWDMLKKRQSFAGVKRDLIIVYDEGHNLSDQQTQILLDLSPTALIAASATTKVPKALEWYIARLKNEKGMKDKDLVVAVSNKEVVDSGLIKKHISLGGYLTPMELAINNLLADMKETEEATKKYDCRFLPKAIYVSDTNMLLSTSEVDNHLVPFNQRRARPIKIWKHLVEQGVPPEEIAVYCNLKFDKRFPKPDNFNLFSGGDNDYEEFTKGNYRHIIFNQSLQEGWDDPACYFAYIDKDMGSSTQVTQVIGRVLRQPNATHYPDDKLNMASFYIKTDEKDVFKSILEEVRKTLSIDIPEISISYHIGSGKNKIRPTEEPRHEVEVPDIAIVSDRAMAEIKNVVDKMIDYSKDDTNTIGEGSTIKVITDIGSNEDGREVTTVTAHSNKVTVRWIFKRELDKLAKNAITICDISAPKFDALVEYNSNAASYVKDEAAKIAEIYRQNSIIMQNPIDTVPVGEVIINDESIEFKNSVHARYSDFNGFELDFAKELDKTGLVWMRNPKNGILKIKLLDGKGTDNFNPDFIVWTDKTVYALDTKGDHLIHTDSVRKLFYLEKACDGKDLVIKLISEKKYNVHGQVIDQNGYTVWQLKQGQISPITCSTIKEAVNTCVSD</sequence>
<dbReference type="GO" id="GO:0003677">
    <property type="term" value="F:DNA binding"/>
    <property type="evidence" value="ECO:0007669"/>
    <property type="project" value="InterPro"/>
</dbReference>
<dbReference type="SUPFAM" id="SSF52540">
    <property type="entry name" value="P-loop containing nucleoside triphosphate hydrolases"/>
    <property type="match status" value="1"/>
</dbReference>
<feature type="domain" description="Helicase ATP-binding" evidence="1">
    <location>
        <begin position="22"/>
        <end position="235"/>
    </location>
</feature>
<dbReference type="OrthoDB" id="9804145at2"/>